<accession>A0A1F7IF04</accession>
<gene>
    <name evidence="6" type="ORF">A2954_02715</name>
</gene>
<keyword evidence="1 2" id="KW-0238">DNA-binding</keyword>
<reference evidence="6 7" key="1">
    <citation type="journal article" date="2016" name="Nat. Commun.">
        <title>Thousands of microbial genomes shed light on interconnected biogeochemical processes in an aquifer system.</title>
        <authorList>
            <person name="Anantharaman K."/>
            <person name="Brown C.T."/>
            <person name="Hug L.A."/>
            <person name="Sharon I."/>
            <person name="Castelle C.J."/>
            <person name="Probst A.J."/>
            <person name="Thomas B.C."/>
            <person name="Singh A."/>
            <person name="Wilkins M.J."/>
            <person name="Karaoz U."/>
            <person name="Brodie E.L."/>
            <person name="Williams K.H."/>
            <person name="Hubbard S.S."/>
            <person name="Banfield J.F."/>
        </authorList>
    </citation>
    <scope>NUCLEOTIDE SEQUENCE [LARGE SCALE GENOMIC DNA]</scope>
</reference>
<comment type="caution">
    <text evidence="6">The sequence shown here is derived from an EMBL/GenBank/DDBJ whole genome shotgun (WGS) entry which is preliminary data.</text>
</comment>
<evidence type="ECO:0000259" key="5">
    <source>
        <dbReference type="PROSITE" id="PS51900"/>
    </source>
</evidence>
<evidence type="ECO:0000256" key="2">
    <source>
        <dbReference type="PROSITE-ProRule" id="PRU01248"/>
    </source>
</evidence>
<protein>
    <recommendedName>
        <fullName evidence="5">Core-binding (CB) domain-containing protein</fullName>
    </recommendedName>
</protein>
<sequence>MYNLSNLEPGFKNFLLAENISSVTLRNYMSDFRHFRGWLLSREDVNGSSNMNTNLNLLDSKIIEEYKNHHVESALPSKTINRRLSTLRKFFLFCQKEHLIADNPAKNVGNISIVGKINSSNKLKSPPELQVKAISAIQEAEKPHLEINKPYFLIPFKYLFLFIMTVISVVFSVLFVQKDKAVNKPVIFSSKDANRFLAFSGRLLDDIGNPLTSKTDVIFKFYSTPTDGKALYSSSCVGEKGAITPEVDGQVKILLGSECDGKPIPAKIFTDNPNLYLGITVGADAEMLPRQNIPNVGYAENTNTIQGLNIGNENMTVPYINQDGNLLIASNNSGIKSTYESSNFSISSAETVTLESAQAGDVILQATESGTIKLRTGGFTDSYTRLTINNEGNIGIGTLFPTYGFEVDDDVKITNGNRLILASASSDPSGENGAMYYNMQSNRFRCFQGGDWTDCFGKSENNSIGGVYAGNLTNDLTYSNLETQIIELKREIEKLNNDLKNITTAASQNVDSLLTTSYQLLTTNLSVRDKISSPVIETTRIETKEIKSKDGNLTVDLSNNSQASIPEVNPNQHENTSGVNFENKGPLASLIIKGLEGKTAASIDGAGNASFSGQLRAENILINKDASIAGNLKASNIESGNIAQLADKLNALEETTKINSSGVNGDNENTSEVKSEINNIQKLLAEIKNEKLSNPQYYQSLNSNQQWNNEIMEQLTVRGKSNFYDLSVTNSGAIGNLLIQDNSILSLAWDLKLSALSTIKLFDDAVIISKDGNIRTVGRVIANAGISTNKIEALNEGDPVRIDNLALHNLIINDKYLESSASGSIIASAENFEKNGLSIPAIETQTAIAGTGIIPANSQEIIIYNSKITDTSLVYLTPTTEIPTSQLSISKKESCTNTLKVNDVHENTSGVEEQNCKPYFKVSIGTPTNNTFSFNWLIIN</sequence>
<dbReference type="GO" id="GO:0003677">
    <property type="term" value="F:DNA binding"/>
    <property type="evidence" value="ECO:0007669"/>
    <property type="project" value="UniProtKB-UniRule"/>
</dbReference>
<evidence type="ECO:0000256" key="1">
    <source>
        <dbReference type="ARBA" id="ARBA00023125"/>
    </source>
</evidence>
<evidence type="ECO:0000256" key="4">
    <source>
        <dbReference type="SAM" id="Phobius"/>
    </source>
</evidence>
<keyword evidence="4" id="KW-0812">Transmembrane</keyword>
<proteinExistence type="predicted"/>
<dbReference type="InterPro" id="IPR044068">
    <property type="entry name" value="CB"/>
</dbReference>
<feature type="domain" description="Core-binding (CB)" evidence="5">
    <location>
        <begin position="5"/>
        <end position="95"/>
    </location>
</feature>
<evidence type="ECO:0000256" key="3">
    <source>
        <dbReference type="SAM" id="Coils"/>
    </source>
</evidence>
<feature type="coiled-coil region" evidence="3">
    <location>
        <begin position="478"/>
        <end position="505"/>
    </location>
</feature>
<feature type="transmembrane region" description="Helical" evidence="4">
    <location>
        <begin position="158"/>
        <end position="176"/>
    </location>
</feature>
<dbReference type="AlphaFoldDB" id="A0A1F7IF04"/>
<organism evidence="6 7">
    <name type="scientific">Candidatus Roizmanbacteria bacterium RIFCSPLOWO2_01_FULL_37_12</name>
    <dbReference type="NCBI Taxonomy" id="1802056"/>
    <lineage>
        <taxon>Bacteria</taxon>
        <taxon>Candidatus Roizmaniibacteriota</taxon>
    </lineage>
</organism>
<keyword evidence="4" id="KW-0472">Membrane</keyword>
<keyword evidence="3" id="KW-0175">Coiled coil</keyword>
<dbReference type="EMBL" id="MGAG01000008">
    <property type="protein sequence ID" value="OGK41937.1"/>
    <property type="molecule type" value="Genomic_DNA"/>
</dbReference>
<evidence type="ECO:0000313" key="6">
    <source>
        <dbReference type="EMBL" id="OGK41937.1"/>
    </source>
</evidence>
<dbReference type="InterPro" id="IPR010998">
    <property type="entry name" value="Integrase_recombinase_N"/>
</dbReference>
<dbReference type="Pfam" id="PF02899">
    <property type="entry name" value="Phage_int_SAM_1"/>
    <property type="match status" value="1"/>
</dbReference>
<dbReference type="Proteomes" id="UP000177698">
    <property type="component" value="Unassembled WGS sequence"/>
</dbReference>
<keyword evidence="4" id="KW-1133">Transmembrane helix</keyword>
<evidence type="ECO:0000313" key="7">
    <source>
        <dbReference type="Proteomes" id="UP000177698"/>
    </source>
</evidence>
<dbReference type="Gene3D" id="1.10.150.130">
    <property type="match status" value="1"/>
</dbReference>
<dbReference type="SUPFAM" id="SSF47823">
    <property type="entry name" value="lambda integrase-like, N-terminal domain"/>
    <property type="match status" value="1"/>
</dbReference>
<dbReference type="PROSITE" id="PS51900">
    <property type="entry name" value="CB"/>
    <property type="match status" value="1"/>
</dbReference>
<dbReference type="GO" id="GO:0015074">
    <property type="term" value="P:DNA integration"/>
    <property type="evidence" value="ECO:0007669"/>
    <property type="project" value="InterPro"/>
</dbReference>
<dbReference type="STRING" id="1802056.A2954_02715"/>
<dbReference type="InterPro" id="IPR004107">
    <property type="entry name" value="Integrase_SAM-like_N"/>
</dbReference>
<name>A0A1F7IF04_9BACT</name>